<gene>
    <name evidence="4" type="ORF">SeMB42_g00691</name>
</gene>
<dbReference type="VEuPathDB" id="FungiDB:SeMB42_g00691"/>
<evidence type="ECO:0000259" key="3">
    <source>
        <dbReference type="PROSITE" id="PS50089"/>
    </source>
</evidence>
<keyword evidence="1" id="KW-0863">Zinc-finger</keyword>
<evidence type="ECO:0000313" key="5">
    <source>
        <dbReference type="Proteomes" id="UP000317494"/>
    </source>
</evidence>
<accession>A0A507DPJ0</accession>
<organism evidence="4 5">
    <name type="scientific">Synchytrium endobioticum</name>
    <dbReference type="NCBI Taxonomy" id="286115"/>
    <lineage>
        <taxon>Eukaryota</taxon>
        <taxon>Fungi</taxon>
        <taxon>Fungi incertae sedis</taxon>
        <taxon>Chytridiomycota</taxon>
        <taxon>Chytridiomycota incertae sedis</taxon>
        <taxon>Chytridiomycetes</taxon>
        <taxon>Synchytriales</taxon>
        <taxon>Synchytriaceae</taxon>
        <taxon>Synchytrium</taxon>
    </lineage>
</organism>
<sequence>MSAGVRIGNFDTRIYKKHKLSRTMPKLLILAFIAVQVMLCCIHPSAAGGACTGGSGRMVASPRTSSEGSSRDDSVRSDQGTQSFMYYPSNTNTVVGPSSRVESPADSIQKLGSVLQAIVDSGVLSLHEAPFTEFVRESVNRIEERRAGLNPFRIVTTIYALMKTWKNVRHVDNPETREALEEWVAIIKQDAVYKRVLKVINKSRNQIPTNLGCGICQQDLKSNGWKLGCNHCFHSWCIMPIIVLNGPCPYCTQPIEVPDPSE</sequence>
<evidence type="ECO:0000313" key="4">
    <source>
        <dbReference type="EMBL" id="TPX53584.1"/>
    </source>
</evidence>
<keyword evidence="1" id="KW-0479">Metal-binding</keyword>
<protein>
    <recommendedName>
        <fullName evidence="3">RING-type domain-containing protein</fullName>
    </recommendedName>
</protein>
<dbReference type="Proteomes" id="UP000317494">
    <property type="component" value="Unassembled WGS sequence"/>
</dbReference>
<dbReference type="EMBL" id="QEAN01000014">
    <property type="protein sequence ID" value="TPX53584.1"/>
    <property type="molecule type" value="Genomic_DNA"/>
</dbReference>
<dbReference type="Gene3D" id="3.30.40.10">
    <property type="entry name" value="Zinc/RING finger domain, C3HC4 (zinc finger)"/>
    <property type="match status" value="1"/>
</dbReference>
<proteinExistence type="predicted"/>
<keyword evidence="1" id="KW-0862">Zinc</keyword>
<reference evidence="4 5" key="1">
    <citation type="journal article" date="2019" name="Sci. Rep.">
        <title>Comparative genomics of chytrid fungi reveal insights into the obligate biotrophic and pathogenic lifestyle of Synchytrium endobioticum.</title>
        <authorList>
            <person name="van de Vossenberg B.T.L.H."/>
            <person name="Warris S."/>
            <person name="Nguyen H.D.T."/>
            <person name="van Gent-Pelzer M.P.E."/>
            <person name="Joly D.L."/>
            <person name="van de Geest H.C."/>
            <person name="Bonants P.J.M."/>
            <person name="Smith D.S."/>
            <person name="Levesque C.A."/>
            <person name="van der Lee T.A.J."/>
        </authorList>
    </citation>
    <scope>NUCLEOTIDE SEQUENCE [LARGE SCALE GENOMIC DNA]</scope>
    <source>
        <strain evidence="4 5">MB42</strain>
    </source>
</reference>
<keyword evidence="5" id="KW-1185">Reference proteome</keyword>
<dbReference type="PROSITE" id="PS50089">
    <property type="entry name" value="ZF_RING_2"/>
    <property type="match status" value="1"/>
</dbReference>
<evidence type="ECO:0000256" key="2">
    <source>
        <dbReference type="SAM" id="MobiDB-lite"/>
    </source>
</evidence>
<comment type="caution">
    <text evidence="4">The sequence shown here is derived from an EMBL/GenBank/DDBJ whole genome shotgun (WGS) entry which is preliminary data.</text>
</comment>
<feature type="region of interest" description="Disordered" evidence="2">
    <location>
        <begin position="50"/>
        <end position="84"/>
    </location>
</feature>
<name>A0A507DPJ0_9FUNG</name>
<evidence type="ECO:0000256" key="1">
    <source>
        <dbReference type="PROSITE-ProRule" id="PRU00175"/>
    </source>
</evidence>
<dbReference type="AlphaFoldDB" id="A0A507DPJ0"/>
<dbReference type="GO" id="GO:0008270">
    <property type="term" value="F:zinc ion binding"/>
    <property type="evidence" value="ECO:0007669"/>
    <property type="project" value="UniProtKB-KW"/>
</dbReference>
<dbReference type="InterPro" id="IPR001841">
    <property type="entry name" value="Znf_RING"/>
</dbReference>
<feature type="domain" description="RING-type" evidence="3">
    <location>
        <begin position="213"/>
        <end position="252"/>
    </location>
</feature>
<dbReference type="InterPro" id="IPR013083">
    <property type="entry name" value="Znf_RING/FYVE/PHD"/>
</dbReference>
<dbReference type="SUPFAM" id="SSF57850">
    <property type="entry name" value="RING/U-box"/>
    <property type="match status" value="1"/>
</dbReference>